<evidence type="ECO:0000313" key="3">
    <source>
        <dbReference type="EMBL" id="SDP92915.1"/>
    </source>
</evidence>
<sequence>MMDDRLKHLKENMDNTVFKNLEFRDINKNEVRKVIYNSKKNKRMKNLIPRILSLGFYLIFIIGISYFSLENLGFIQNEKPLFIQSNKNESNSNNEENNDTVYTPPKQVENYDDMSKDAILNKLLNSLDNFESASGKFETYNKYYDNSTSKFNLEYIISLKKVMGGYEKIINIPDESIPGAETMTHEYFYNNETRWDLDNDRMTYVTNDYEITPKREPVKSEDVFSIPINKLYDSKEKFRERPIGNSGMSLFNYEMIAKYLRFNNLWSIEKQNEELLGHNTIVLYGDIDKSIVDSSQPDENSFRFWVDKDTGILVKYEIYNGKGEIISYLHPESLSVNVPIDLNQFLPNLDNYNERKIEGLTFKDPNEKDIEVIEHADAIVEEVEVVLNILRSKVPFLYEFSNPKLQIFSASLEKYKEFNQAYLTYTYKKDGKEIGYIYVRTYHKDAVVSSLRDFNKEKGNEIDSFTLNGVNWMMFEIKNEPNAYLIGTSGEYMYEVFNQGEISFEETKSLLESFKKSASKQ</sequence>
<keyword evidence="2" id="KW-0812">Transmembrane</keyword>
<accession>A0A1H0WR25</accession>
<keyword evidence="2" id="KW-0472">Membrane</keyword>
<keyword evidence="2" id="KW-1133">Transmembrane helix</keyword>
<feature type="region of interest" description="Disordered" evidence="1">
    <location>
        <begin position="86"/>
        <end position="105"/>
    </location>
</feature>
<evidence type="ECO:0000313" key="4">
    <source>
        <dbReference type="Proteomes" id="UP000199159"/>
    </source>
</evidence>
<evidence type="ECO:0000256" key="1">
    <source>
        <dbReference type="SAM" id="MobiDB-lite"/>
    </source>
</evidence>
<feature type="transmembrane region" description="Helical" evidence="2">
    <location>
        <begin position="47"/>
        <end position="69"/>
    </location>
</feature>
<reference evidence="4" key="1">
    <citation type="submission" date="2016-10" db="EMBL/GenBank/DDBJ databases">
        <authorList>
            <person name="Varghese N."/>
            <person name="Submissions S."/>
        </authorList>
    </citation>
    <scope>NUCLEOTIDE SEQUENCE [LARGE SCALE GENOMIC DNA]</scope>
    <source>
        <strain evidence="4">IBRC-M10078</strain>
    </source>
</reference>
<evidence type="ECO:0008006" key="5">
    <source>
        <dbReference type="Google" id="ProtNLM"/>
    </source>
</evidence>
<name>A0A1H0WR25_9BACI</name>
<dbReference type="Proteomes" id="UP000199159">
    <property type="component" value="Unassembled WGS sequence"/>
</dbReference>
<proteinExistence type="predicted"/>
<gene>
    <name evidence="3" type="ORF">SAMN05216565_11390</name>
</gene>
<evidence type="ECO:0000256" key="2">
    <source>
        <dbReference type="SAM" id="Phobius"/>
    </source>
</evidence>
<protein>
    <recommendedName>
        <fullName evidence="5">DUF4367 domain-containing protein</fullName>
    </recommendedName>
</protein>
<dbReference type="AlphaFoldDB" id="A0A1H0WR25"/>
<dbReference type="STRING" id="930152.SAMN05216565_11390"/>
<feature type="compositionally biased region" description="Low complexity" evidence="1">
    <location>
        <begin position="86"/>
        <end position="95"/>
    </location>
</feature>
<keyword evidence="4" id="KW-1185">Reference proteome</keyword>
<organism evidence="3 4">
    <name type="scientific">Litchfieldia salsa</name>
    <dbReference type="NCBI Taxonomy" id="930152"/>
    <lineage>
        <taxon>Bacteria</taxon>
        <taxon>Bacillati</taxon>
        <taxon>Bacillota</taxon>
        <taxon>Bacilli</taxon>
        <taxon>Bacillales</taxon>
        <taxon>Bacillaceae</taxon>
        <taxon>Litchfieldia</taxon>
    </lineage>
</organism>
<dbReference type="EMBL" id="FNJU01000013">
    <property type="protein sequence ID" value="SDP92915.1"/>
    <property type="molecule type" value="Genomic_DNA"/>
</dbReference>
<dbReference type="Gene3D" id="2.50.20.10">
    <property type="entry name" value="Lipoprotein localisation LolA/LolB/LppX"/>
    <property type="match status" value="1"/>
</dbReference>